<evidence type="ECO:0000313" key="3">
    <source>
        <dbReference type="Proteomes" id="UP000198287"/>
    </source>
</evidence>
<feature type="transmembrane region" description="Helical" evidence="1">
    <location>
        <begin position="103"/>
        <end position="125"/>
    </location>
</feature>
<organism evidence="2 3">
    <name type="scientific">Folsomia candida</name>
    <name type="common">Springtail</name>
    <dbReference type="NCBI Taxonomy" id="158441"/>
    <lineage>
        <taxon>Eukaryota</taxon>
        <taxon>Metazoa</taxon>
        <taxon>Ecdysozoa</taxon>
        <taxon>Arthropoda</taxon>
        <taxon>Hexapoda</taxon>
        <taxon>Collembola</taxon>
        <taxon>Entomobryomorpha</taxon>
        <taxon>Isotomoidea</taxon>
        <taxon>Isotomidae</taxon>
        <taxon>Proisotominae</taxon>
        <taxon>Folsomia</taxon>
    </lineage>
</organism>
<feature type="transmembrane region" description="Helical" evidence="1">
    <location>
        <begin position="64"/>
        <end position="83"/>
    </location>
</feature>
<evidence type="ECO:0000313" key="2">
    <source>
        <dbReference type="EMBL" id="OXA36879.1"/>
    </source>
</evidence>
<proteinExistence type="predicted"/>
<protein>
    <submittedName>
        <fullName evidence="2">Uncharacterized protein</fullName>
    </submittedName>
</protein>
<feature type="transmembrane region" description="Helical" evidence="1">
    <location>
        <begin position="164"/>
        <end position="187"/>
    </location>
</feature>
<gene>
    <name evidence="2" type="ORF">Fcan01_28343</name>
</gene>
<name>A0A226CVF9_FOLCA</name>
<reference evidence="2 3" key="1">
    <citation type="submission" date="2015-12" db="EMBL/GenBank/DDBJ databases">
        <title>The genome of Folsomia candida.</title>
        <authorList>
            <person name="Faddeeva A."/>
            <person name="Derks M.F."/>
            <person name="Anvar Y."/>
            <person name="Smit S."/>
            <person name="Van Straalen N."/>
            <person name="Roelofs D."/>
        </authorList>
    </citation>
    <scope>NUCLEOTIDE SEQUENCE [LARGE SCALE GENOMIC DNA]</scope>
    <source>
        <strain evidence="2 3">VU population</strain>
        <tissue evidence="2">Whole body</tissue>
    </source>
</reference>
<feature type="transmembrane region" description="Helical" evidence="1">
    <location>
        <begin position="225"/>
        <end position="246"/>
    </location>
</feature>
<keyword evidence="1" id="KW-1133">Transmembrane helix</keyword>
<dbReference type="Proteomes" id="UP000198287">
    <property type="component" value="Unassembled WGS sequence"/>
</dbReference>
<dbReference type="EMBL" id="LNIX01000069">
    <property type="protein sequence ID" value="OXA36879.1"/>
    <property type="molecule type" value="Genomic_DNA"/>
</dbReference>
<keyword evidence="1" id="KW-0812">Transmembrane</keyword>
<sequence>MIVMNKVAPIECSLVPFLMWQLLHTYCYMFNQFSHLPYDFSLRRKTLIVKKDSIKGKIISTSSFTWLFAQSMTCGCFLSWKLFTKSNYRITNQDMEMIEKLRIFANIYYAILTVAMTGMSATIAFHPNVIATIVNRIVKFEDKLKVNWNAKATTRRSPMWIQNVLIFLLRGTIIPAILIGPGLAIINMHPLNIWLKSDYIMLNLILKPITICLSYCLSIELTKSALAFLIMGLIVMKSVSKGATILREMFKFKILRGRMIIPLSEIRIYREFQIWNQQINAAFGYRSVPPLVFCGVCITTCSLYGTIRMYVSLPIFVYPLLPLTTMLSVIFQFTLLPQAAEGFEKSVDFIAFVRRKCNVNYFRKVARSLRPLGLRCGPFGIISNTWTVRIWSTVSDFTVTLLLTL</sequence>
<accession>A0A226CVF9</accession>
<evidence type="ECO:0000256" key="1">
    <source>
        <dbReference type="SAM" id="Phobius"/>
    </source>
</evidence>
<feature type="transmembrane region" description="Helical" evidence="1">
    <location>
        <begin position="12"/>
        <end position="31"/>
    </location>
</feature>
<keyword evidence="3" id="KW-1185">Reference proteome</keyword>
<feature type="transmembrane region" description="Helical" evidence="1">
    <location>
        <begin position="199"/>
        <end position="219"/>
    </location>
</feature>
<feature type="transmembrane region" description="Helical" evidence="1">
    <location>
        <begin position="316"/>
        <end position="336"/>
    </location>
</feature>
<keyword evidence="1" id="KW-0472">Membrane</keyword>
<comment type="caution">
    <text evidence="2">The sequence shown here is derived from an EMBL/GenBank/DDBJ whole genome shotgun (WGS) entry which is preliminary data.</text>
</comment>
<dbReference type="AlphaFoldDB" id="A0A226CVF9"/>